<organism evidence="4 5">
    <name type="scientific">Exobacillus caeni</name>
    <dbReference type="NCBI Taxonomy" id="2574798"/>
    <lineage>
        <taxon>Bacteria</taxon>
        <taxon>Bacillati</taxon>
        <taxon>Bacillota</taxon>
        <taxon>Bacilli</taxon>
        <taxon>Bacillales</taxon>
        <taxon>Guptibacillaceae</taxon>
        <taxon>Exobacillus</taxon>
    </lineage>
</organism>
<evidence type="ECO:0000256" key="2">
    <source>
        <dbReference type="ARBA" id="ARBA00023002"/>
    </source>
</evidence>
<protein>
    <submittedName>
        <fullName evidence="4">Xanthine dehydrogenase family protein molybdopterin-binding subunit</fullName>
    </submittedName>
</protein>
<evidence type="ECO:0000259" key="3">
    <source>
        <dbReference type="SMART" id="SM01008"/>
    </source>
</evidence>
<dbReference type="SMART" id="SM01008">
    <property type="entry name" value="Ald_Xan_dh_C"/>
    <property type="match status" value="1"/>
</dbReference>
<dbReference type="RefSeq" id="WP_138128996.1">
    <property type="nucleotide sequence ID" value="NZ_SWLG01000022.1"/>
</dbReference>
<evidence type="ECO:0000313" key="5">
    <source>
        <dbReference type="Proteomes" id="UP000308230"/>
    </source>
</evidence>
<dbReference type="InterPro" id="IPR016208">
    <property type="entry name" value="Ald_Oxase/xanthine_DH-like"/>
</dbReference>
<sequence>MYIIGKSVYRKEAVDKVTGEAIYTNDIQSPGMLHARMLLSPYAHARIISINTEKAWKIPGVRAILAGERFPLTGEEIRDRPPIAVDKVRYFGETVALVVADNPVQAKRASELIEVVYEPLPVVNSPTEAMQANAPLVHENIESYEKVERVNPEPNTNIANRTKIRKGNIQKGWSESDVTVEGTVSFSPSDHAAMETRCSIAEIRQDGYVVITTSSQAPFMVKKLINLYFGIDTGKVIVNTPLVGGGYGGKAAVQLEILAFLASRAVGGKKVKLFNTREEDLVTSPCHIGLDAKIKLGCTRNGYLKAAEILYLFDGGAYSDKAVDVSRAGAVDCTGPYHIENVWCDSLCIYTNHPYASPFRGFSHSELLFAFERTMDMLAQKLGLDPLELRRKNAILPGHTTPTQVRLNTSNLGNLPACIDRLKEIMKWEEGQRSIQPDGLIRAKGICCIWKTSTIDTDSSSGVILTFNPDGSVNLISGVVEIGTGTKTILAQILSERLKMPIELIHVRMKVNTQTTPEHWKTVASRGTYMAGRAVLEAAEDAVEQIKKVAACVLHGAVSDLEVAGGRVFLKDEPSTGIELKDVVYGYTYPNGNTIGGQVIGRGTYTLRRMTYLDPQTGEGRPGPEWTVGAQGVEVEFNKRDFTYKIIRAVSVIDIGKVINEKAAQGQVMGAMAMGLCFGGRESFVFDEQGRVLNAQFRTYRPLRYGENPEYVVSFVETPQIDAPYGARGVGEHGLIGMPAALGNALSIAAEVNLNQLPLIPELIWRAKKGNQHALI</sequence>
<evidence type="ECO:0000313" key="4">
    <source>
        <dbReference type="EMBL" id="TLS35386.1"/>
    </source>
</evidence>
<accession>A0A5R9EYW0</accession>
<dbReference type="InterPro" id="IPR036856">
    <property type="entry name" value="Ald_Oxase/Xan_DH_a/b_sf"/>
</dbReference>
<dbReference type="GO" id="GO:0005506">
    <property type="term" value="F:iron ion binding"/>
    <property type="evidence" value="ECO:0007669"/>
    <property type="project" value="InterPro"/>
</dbReference>
<dbReference type="OrthoDB" id="9759099at2"/>
<dbReference type="InterPro" id="IPR046867">
    <property type="entry name" value="AldOxase/xan_DH_MoCoBD2"/>
</dbReference>
<gene>
    <name evidence="4" type="ORF">FCL54_20535</name>
</gene>
<dbReference type="Pfam" id="PF02738">
    <property type="entry name" value="MoCoBD_1"/>
    <property type="match status" value="1"/>
</dbReference>
<dbReference type="SUPFAM" id="SSF56003">
    <property type="entry name" value="Molybdenum cofactor-binding domain"/>
    <property type="match status" value="1"/>
</dbReference>
<dbReference type="InterPro" id="IPR000674">
    <property type="entry name" value="Ald_Oxase/Xan_DH_a/b"/>
</dbReference>
<dbReference type="PANTHER" id="PTHR11908:SF132">
    <property type="entry name" value="ALDEHYDE OXIDASE 1-RELATED"/>
    <property type="match status" value="1"/>
</dbReference>
<feature type="domain" description="Aldehyde oxidase/xanthine dehydrogenase a/b hammerhead" evidence="3">
    <location>
        <begin position="18"/>
        <end position="121"/>
    </location>
</feature>
<dbReference type="InterPro" id="IPR037165">
    <property type="entry name" value="AldOxase/xan_DH_Mopterin-bd_sf"/>
</dbReference>
<dbReference type="SUPFAM" id="SSF54665">
    <property type="entry name" value="CO dehydrogenase molybdoprotein N-domain-like"/>
    <property type="match status" value="1"/>
</dbReference>
<dbReference type="GO" id="GO:0016491">
    <property type="term" value="F:oxidoreductase activity"/>
    <property type="evidence" value="ECO:0007669"/>
    <property type="project" value="UniProtKB-KW"/>
</dbReference>
<proteinExistence type="predicted"/>
<reference evidence="4 5" key="1">
    <citation type="submission" date="2019-04" db="EMBL/GenBank/DDBJ databases">
        <title>Bacillus caeni sp. nov., a bacterium isolated from mangrove sediment.</title>
        <authorList>
            <person name="Huang H."/>
            <person name="Mo K."/>
            <person name="Hu Y."/>
        </authorList>
    </citation>
    <scope>NUCLEOTIDE SEQUENCE [LARGE SCALE GENOMIC DNA]</scope>
    <source>
        <strain evidence="4 5">HB172195</strain>
    </source>
</reference>
<dbReference type="Gene3D" id="3.90.1170.50">
    <property type="entry name" value="Aldehyde oxidase/xanthine dehydrogenase, a/b hammerhead"/>
    <property type="match status" value="1"/>
</dbReference>
<dbReference type="EMBL" id="SWLG01000022">
    <property type="protein sequence ID" value="TLS35386.1"/>
    <property type="molecule type" value="Genomic_DNA"/>
</dbReference>
<dbReference type="PANTHER" id="PTHR11908">
    <property type="entry name" value="XANTHINE DEHYDROGENASE"/>
    <property type="match status" value="1"/>
</dbReference>
<keyword evidence="5" id="KW-1185">Reference proteome</keyword>
<evidence type="ECO:0000256" key="1">
    <source>
        <dbReference type="ARBA" id="ARBA00022505"/>
    </source>
</evidence>
<dbReference type="Proteomes" id="UP000308230">
    <property type="component" value="Unassembled WGS sequence"/>
</dbReference>
<dbReference type="Pfam" id="PF01315">
    <property type="entry name" value="Ald_Xan_dh_C"/>
    <property type="match status" value="1"/>
</dbReference>
<dbReference type="Pfam" id="PF20256">
    <property type="entry name" value="MoCoBD_2"/>
    <property type="match status" value="1"/>
</dbReference>
<dbReference type="InterPro" id="IPR008274">
    <property type="entry name" value="AldOxase/xan_DH_MoCoBD1"/>
</dbReference>
<dbReference type="Gene3D" id="3.30.365.10">
    <property type="entry name" value="Aldehyde oxidase/xanthine dehydrogenase, molybdopterin binding domain"/>
    <property type="match status" value="4"/>
</dbReference>
<name>A0A5R9EYW0_9BACL</name>
<comment type="caution">
    <text evidence="4">The sequence shown here is derived from an EMBL/GenBank/DDBJ whole genome shotgun (WGS) entry which is preliminary data.</text>
</comment>
<keyword evidence="2" id="KW-0560">Oxidoreductase</keyword>
<dbReference type="AlphaFoldDB" id="A0A5R9EYW0"/>
<keyword evidence="1" id="KW-0500">Molybdenum</keyword>